<sequence length="96" mass="10571">MMKKVIAILCLLVLSIQILPVRQVGSLLSSNQITEELPHSFGVEKAVDLKFEPAGNDYLNGHIIVSLLSKNHHIDFASSIPDNHNGDIQTPPPNFM</sequence>
<dbReference type="EMBL" id="JAULBC010000008">
    <property type="protein sequence ID" value="MEX6690394.1"/>
    <property type="molecule type" value="Genomic_DNA"/>
</dbReference>
<protein>
    <submittedName>
        <fullName evidence="1">Uncharacterized protein</fullName>
    </submittedName>
</protein>
<gene>
    <name evidence="1" type="ORF">QTN47_22980</name>
</gene>
<dbReference type="Proteomes" id="UP001560573">
    <property type="component" value="Unassembled WGS sequence"/>
</dbReference>
<reference evidence="1 2" key="1">
    <citation type="submission" date="2023-07" db="EMBL/GenBank/DDBJ databases">
        <authorList>
            <person name="Lian W.-H."/>
        </authorList>
    </citation>
    <scope>NUCLEOTIDE SEQUENCE [LARGE SCALE GENOMIC DNA]</scope>
    <source>
        <strain evidence="1 2">SYSU DXS3180</strain>
    </source>
</reference>
<comment type="caution">
    <text evidence="1">The sequence shown here is derived from an EMBL/GenBank/DDBJ whole genome shotgun (WGS) entry which is preliminary data.</text>
</comment>
<accession>A0ABV3ZP71</accession>
<dbReference type="RefSeq" id="WP_369331806.1">
    <property type="nucleotide sequence ID" value="NZ_JAULBC010000008.1"/>
</dbReference>
<evidence type="ECO:0000313" key="2">
    <source>
        <dbReference type="Proteomes" id="UP001560573"/>
    </source>
</evidence>
<evidence type="ECO:0000313" key="1">
    <source>
        <dbReference type="EMBL" id="MEX6690394.1"/>
    </source>
</evidence>
<keyword evidence="2" id="KW-1185">Reference proteome</keyword>
<proteinExistence type="predicted"/>
<name>A0ABV3ZP71_9BACT</name>
<organism evidence="1 2">
    <name type="scientific">Danxiaibacter flavus</name>
    <dbReference type="NCBI Taxonomy" id="3049108"/>
    <lineage>
        <taxon>Bacteria</taxon>
        <taxon>Pseudomonadati</taxon>
        <taxon>Bacteroidota</taxon>
        <taxon>Chitinophagia</taxon>
        <taxon>Chitinophagales</taxon>
        <taxon>Chitinophagaceae</taxon>
        <taxon>Danxiaibacter</taxon>
    </lineage>
</organism>